<name>A0A4U6CR96_9BACT</name>
<dbReference type="PANTHER" id="PTHR34220:SF7">
    <property type="entry name" value="SENSOR HISTIDINE KINASE YPDA"/>
    <property type="match status" value="1"/>
</dbReference>
<dbReference type="InterPro" id="IPR036890">
    <property type="entry name" value="HATPase_C_sf"/>
</dbReference>
<keyword evidence="1" id="KW-0812">Transmembrane</keyword>
<gene>
    <name evidence="3" type="ORF">FDK13_32855</name>
</gene>
<dbReference type="InterPro" id="IPR050640">
    <property type="entry name" value="Bact_2-comp_sensor_kinase"/>
</dbReference>
<dbReference type="PANTHER" id="PTHR34220">
    <property type="entry name" value="SENSOR HISTIDINE KINASE YPDA"/>
    <property type="match status" value="1"/>
</dbReference>
<evidence type="ECO:0000313" key="3">
    <source>
        <dbReference type="EMBL" id="TKT85991.1"/>
    </source>
</evidence>
<organism evidence="3 4">
    <name type="scientific">Dyadobacter frigoris</name>
    <dbReference type="NCBI Taxonomy" id="2576211"/>
    <lineage>
        <taxon>Bacteria</taxon>
        <taxon>Pseudomonadati</taxon>
        <taxon>Bacteroidota</taxon>
        <taxon>Cytophagia</taxon>
        <taxon>Cytophagales</taxon>
        <taxon>Spirosomataceae</taxon>
        <taxon>Dyadobacter</taxon>
    </lineage>
</organism>
<proteinExistence type="predicted"/>
<dbReference type="Proteomes" id="UP000304900">
    <property type="component" value="Unassembled WGS sequence"/>
</dbReference>
<dbReference type="OrthoDB" id="923300at2"/>
<comment type="caution">
    <text evidence="3">The sequence shown here is derived from an EMBL/GenBank/DDBJ whole genome shotgun (WGS) entry which is preliminary data.</text>
</comment>
<feature type="domain" description="Signal transduction histidine kinase internal region" evidence="2">
    <location>
        <begin position="187"/>
        <end position="264"/>
    </location>
</feature>
<keyword evidence="4" id="KW-1185">Reference proteome</keyword>
<evidence type="ECO:0000259" key="2">
    <source>
        <dbReference type="Pfam" id="PF06580"/>
    </source>
</evidence>
<protein>
    <recommendedName>
        <fullName evidence="2">Signal transduction histidine kinase internal region domain-containing protein</fullName>
    </recommendedName>
</protein>
<dbReference type="GO" id="GO:0016020">
    <property type="term" value="C:membrane"/>
    <property type="evidence" value="ECO:0007669"/>
    <property type="project" value="InterPro"/>
</dbReference>
<evidence type="ECO:0000256" key="1">
    <source>
        <dbReference type="SAM" id="Phobius"/>
    </source>
</evidence>
<sequence>MKILTENLYNYRNILFPLSIAKRVLIHVIFWGFFIVNHLLFFFPDFIERIKDPQVLYAYVLYYGRFIPVFYLGRLVYSALGKIFKDLMLFAALLVCMLAVTHIVTVLFYLYCQHYIGLANLPANFTTFGMRYLKPFSTRESTDWFVFIYDLLEMQFLTLPVGIKLIKHIVARDIKEISDQKDRVQSELDYLRAQLTPHFIFNMLNAVQAELKYINKKASKYLIQAADLIRFTLYDAEQEFIPLKKELHYVHQFVDLESIRTSRRSEIVFEMQGEIQETHQVPTLLLITLVENAFKHSVYATNGFSYVNISSEVCGDWLDFRITNSKPQHTKEPDIGQKKHKGIGLDNIRKTLALHFPKRHHLEIDQNEETFSVILKTPLSKKTDN</sequence>
<dbReference type="GO" id="GO:0000155">
    <property type="term" value="F:phosphorelay sensor kinase activity"/>
    <property type="evidence" value="ECO:0007669"/>
    <property type="project" value="InterPro"/>
</dbReference>
<feature type="transmembrane region" description="Helical" evidence="1">
    <location>
        <begin position="24"/>
        <end position="44"/>
    </location>
</feature>
<reference evidence="3 4" key="1">
    <citation type="submission" date="2019-05" db="EMBL/GenBank/DDBJ databases">
        <title>Dyadobacter AR-3-8 sp. nov., isolated from arctic soil.</title>
        <authorList>
            <person name="Chaudhary D.K."/>
        </authorList>
    </citation>
    <scope>NUCLEOTIDE SEQUENCE [LARGE SCALE GENOMIC DNA]</scope>
    <source>
        <strain evidence="3 4">AR-3-8</strain>
    </source>
</reference>
<dbReference type="RefSeq" id="WP_137344265.1">
    <property type="nucleotide sequence ID" value="NZ_SZVO01000026.1"/>
</dbReference>
<dbReference type="InterPro" id="IPR010559">
    <property type="entry name" value="Sig_transdc_His_kin_internal"/>
</dbReference>
<accession>A0A4U6CR96</accession>
<evidence type="ECO:0000313" key="4">
    <source>
        <dbReference type="Proteomes" id="UP000304900"/>
    </source>
</evidence>
<feature type="transmembrane region" description="Helical" evidence="1">
    <location>
        <begin position="89"/>
        <end position="111"/>
    </location>
</feature>
<dbReference type="SUPFAM" id="SSF55874">
    <property type="entry name" value="ATPase domain of HSP90 chaperone/DNA topoisomerase II/histidine kinase"/>
    <property type="match status" value="1"/>
</dbReference>
<keyword evidence="1" id="KW-0472">Membrane</keyword>
<dbReference type="EMBL" id="SZVO01000026">
    <property type="protein sequence ID" value="TKT85991.1"/>
    <property type="molecule type" value="Genomic_DNA"/>
</dbReference>
<dbReference type="AlphaFoldDB" id="A0A4U6CR96"/>
<dbReference type="Pfam" id="PF06580">
    <property type="entry name" value="His_kinase"/>
    <property type="match status" value="1"/>
</dbReference>
<feature type="transmembrane region" description="Helical" evidence="1">
    <location>
        <begin position="56"/>
        <end position="77"/>
    </location>
</feature>
<keyword evidence="1" id="KW-1133">Transmembrane helix</keyword>
<dbReference type="Gene3D" id="3.30.565.10">
    <property type="entry name" value="Histidine kinase-like ATPase, C-terminal domain"/>
    <property type="match status" value="1"/>
</dbReference>